<feature type="active site" description="Proton acceptor; for dehydratase activity" evidence="5">
    <location>
        <position position="1350"/>
    </location>
</feature>
<feature type="active site" description="Proton donor; for dehydratase activity" evidence="5">
    <location>
        <position position="1539"/>
    </location>
</feature>
<evidence type="ECO:0000256" key="4">
    <source>
        <dbReference type="ARBA" id="ARBA00023268"/>
    </source>
</evidence>
<evidence type="ECO:0000259" key="9">
    <source>
        <dbReference type="PROSITE" id="PS52019"/>
    </source>
</evidence>
<dbReference type="GO" id="GO:0004312">
    <property type="term" value="F:fatty acid synthase activity"/>
    <property type="evidence" value="ECO:0007669"/>
    <property type="project" value="TreeGrafter"/>
</dbReference>
<name>A0A0L0NAI2_TOLOC</name>
<feature type="compositionally biased region" description="Low complexity" evidence="6">
    <location>
        <begin position="1677"/>
        <end position="1687"/>
    </location>
</feature>
<dbReference type="InterPro" id="IPR016039">
    <property type="entry name" value="Thiolase-like"/>
</dbReference>
<dbReference type="InterPro" id="IPR014030">
    <property type="entry name" value="Ketoacyl_synth_N"/>
</dbReference>
<feature type="domain" description="PKS/mFAS DH" evidence="9">
    <location>
        <begin position="1318"/>
        <end position="1628"/>
    </location>
</feature>
<dbReference type="FunFam" id="1.10.1200.10:FF:000011">
    <property type="entry name" value="Sterigmatocystin biosynthesis polyketide synthase"/>
    <property type="match status" value="1"/>
</dbReference>
<evidence type="ECO:0000256" key="5">
    <source>
        <dbReference type="PROSITE-ProRule" id="PRU01363"/>
    </source>
</evidence>
<dbReference type="InterPro" id="IPR030918">
    <property type="entry name" value="PT_fungal_PKS"/>
</dbReference>
<dbReference type="OrthoDB" id="329835at2759"/>
<dbReference type="GO" id="GO:0031177">
    <property type="term" value="F:phosphopantetheine binding"/>
    <property type="evidence" value="ECO:0007669"/>
    <property type="project" value="InterPro"/>
</dbReference>
<protein>
    <submittedName>
        <fullName evidence="10">Conidial yellow pigment biosynthesis polyketide synthase</fullName>
    </submittedName>
</protein>
<dbReference type="Proteomes" id="UP000036947">
    <property type="component" value="Unassembled WGS sequence"/>
</dbReference>
<dbReference type="PROSITE" id="PS50075">
    <property type="entry name" value="CARRIER"/>
    <property type="match status" value="1"/>
</dbReference>
<dbReference type="SUPFAM" id="SSF55048">
    <property type="entry name" value="Probable ACP-binding domain of malonyl-CoA ACP transacylase"/>
    <property type="match status" value="1"/>
</dbReference>
<dbReference type="InterPro" id="IPR042104">
    <property type="entry name" value="PKS_dehydratase_sf"/>
</dbReference>
<dbReference type="SMART" id="SM00825">
    <property type="entry name" value="PKS_KS"/>
    <property type="match status" value="1"/>
</dbReference>
<dbReference type="FunFam" id="3.40.47.10:FF:000031">
    <property type="entry name" value="Sterigmatocystin biosynthesis polyketide synthase"/>
    <property type="match status" value="1"/>
</dbReference>
<feature type="domain" description="Carrier" evidence="7">
    <location>
        <begin position="1722"/>
        <end position="1799"/>
    </location>
</feature>
<comment type="caution">
    <text evidence="10">The sequence shown here is derived from an EMBL/GenBank/DDBJ whole genome shotgun (WGS) entry which is preliminary data.</text>
</comment>
<dbReference type="CDD" id="cd00833">
    <property type="entry name" value="PKS"/>
    <property type="match status" value="1"/>
</dbReference>
<evidence type="ECO:0000256" key="1">
    <source>
        <dbReference type="ARBA" id="ARBA00022450"/>
    </source>
</evidence>
<evidence type="ECO:0000256" key="3">
    <source>
        <dbReference type="ARBA" id="ARBA00022679"/>
    </source>
</evidence>
<dbReference type="PANTHER" id="PTHR43775:SF37">
    <property type="entry name" value="SI:DKEY-61P9.11"/>
    <property type="match status" value="1"/>
</dbReference>
<dbReference type="InterPro" id="IPR036736">
    <property type="entry name" value="ACP-like_sf"/>
</dbReference>
<dbReference type="PROSITE" id="PS52019">
    <property type="entry name" value="PKS_MFAS_DH"/>
    <property type="match status" value="1"/>
</dbReference>
<dbReference type="PANTHER" id="PTHR43775">
    <property type="entry name" value="FATTY ACID SYNTHASE"/>
    <property type="match status" value="1"/>
</dbReference>
<dbReference type="InterPro" id="IPR016036">
    <property type="entry name" value="Malonyl_transacylase_ACP-bd"/>
</dbReference>
<dbReference type="Gene3D" id="3.40.47.10">
    <property type="match status" value="1"/>
</dbReference>
<dbReference type="Pfam" id="PF02801">
    <property type="entry name" value="Ketoacyl-synt_C"/>
    <property type="match status" value="1"/>
</dbReference>
<dbReference type="InterPro" id="IPR032088">
    <property type="entry name" value="SAT"/>
</dbReference>
<dbReference type="Gene3D" id="3.30.70.3290">
    <property type="match status" value="1"/>
</dbReference>
<dbReference type="GO" id="GO:0044550">
    <property type="term" value="P:secondary metabolite biosynthetic process"/>
    <property type="evidence" value="ECO:0007669"/>
    <property type="project" value="TreeGrafter"/>
</dbReference>
<dbReference type="SUPFAM" id="SSF53901">
    <property type="entry name" value="Thiolase-like"/>
    <property type="match status" value="1"/>
</dbReference>
<keyword evidence="4" id="KW-0511">Multifunctional enzyme</keyword>
<dbReference type="SMART" id="SM00827">
    <property type="entry name" value="PKS_AT"/>
    <property type="match status" value="1"/>
</dbReference>
<dbReference type="SUPFAM" id="SSF52151">
    <property type="entry name" value="FabD/lysophospholipase-like"/>
    <property type="match status" value="1"/>
</dbReference>
<proteinExistence type="predicted"/>
<evidence type="ECO:0000256" key="2">
    <source>
        <dbReference type="ARBA" id="ARBA00022553"/>
    </source>
</evidence>
<dbReference type="InterPro" id="IPR020841">
    <property type="entry name" value="PKS_Beta-ketoAc_synthase_dom"/>
</dbReference>
<feature type="compositionally biased region" description="Basic and acidic residues" evidence="6">
    <location>
        <begin position="832"/>
        <end position="844"/>
    </location>
</feature>
<dbReference type="NCBIfam" id="TIGR04532">
    <property type="entry name" value="PT_fungal_PKS"/>
    <property type="match status" value="1"/>
</dbReference>
<dbReference type="Gene3D" id="3.40.366.10">
    <property type="entry name" value="Malonyl-Coenzyme A Acyl Carrier Protein, domain 2"/>
    <property type="match status" value="2"/>
</dbReference>
<evidence type="ECO:0000259" key="8">
    <source>
        <dbReference type="PROSITE" id="PS52004"/>
    </source>
</evidence>
<dbReference type="Pfam" id="PF00550">
    <property type="entry name" value="PP-binding"/>
    <property type="match status" value="1"/>
</dbReference>
<gene>
    <name evidence="10" type="ORF">TOPH_04431</name>
</gene>
<keyword evidence="1" id="KW-0596">Phosphopantetheine</keyword>
<dbReference type="FunFam" id="3.10.129.110:FF:000001">
    <property type="entry name" value="Sterigmatocystin biosynthesis polyketide synthase"/>
    <property type="match status" value="1"/>
</dbReference>
<feature type="compositionally biased region" description="Polar residues" evidence="6">
    <location>
        <begin position="1637"/>
        <end position="1648"/>
    </location>
</feature>
<feature type="region of interest" description="N-terminal hotdog fold" evidence="5">
    <location>
        <begin position="1318"/>
        <end position="1452"/>
    </location>
</feature>
<evidence type="ECO:0000313" key="10">
    <source>
        <dbReference type="EMBL" id="KND91128.1"/>
    </source>
</evidence>
<dbReference type="SMART" id="SM00823">
    <property type="entry name" value="PKS_PP"/>
    <property type="match status" value="1"/>
</dbReference>
<dbReference type="EMBL" id="LFRF01000010">
    <property type="protein sequence ID" value="KND91128.1"/>
    <property type="molecule type" value="Genomic_DNA"/>
</dbReference>
<reference evidence="10 11" key="1">
    <citation type="journal article" date="2015" name="BMC Genomics">
        <title>The genome of the truffle-parasite Tolypocladium ophioglossoides and the evolution of antifungal peptaibiotics.</title>
        <authorList>
            <person name="Quandt C.A."/>
            <person name="Bushley K.E."/>
            <person name="Spatafora J.W."/>
        </authorList>
    </citation>
    <scope>NUCLEOTIDE SEQUENCE [LARGE SCALE GENOMIC DNA]</scope>
    <source>
        <strain evidence="10 11">CBS 100239</strain>
    </source>
</reference>
<dbReference type="STRING" id="1163406.A0A0L0NAI2"/>
<dbReference type="PROSITE" id="PS52004">
    <property type="entry name" value="KS3_2"/>
    <property type="match status" value="1"/>
</dbReference>
<dbReference type="Gene3D" id="1.10.1200.10">
    <property type="entry name" value="ACP-like"/>
    <property type="match status" value="1"/>
</dbReference>
<keyword evidence="2" id="KW-0597">Phosphoprotein</keyword>
<organism evidence="10 11">
    <name type="scientific">Tolypocladium ophioglossoides (strain CBS 100239)</name>
    <name type="common">Snaketongue truffleclub</name>
    <name type="synonym">Elaphocordyceps ophioglossoides</name>
    <dbReference type="NCBI Taxonomy" id="1163406"/>
    <lineage>
        <taxon>Eukaryota</taxon>
        <taxon>Fungi</taxon>
        <taxon>Dikarya</taxon>
        <taxon>Ascomycota</taxon>
        <taxon>Pezizomycotina</taxon>
        <taxon>Sordariomycetes</taxon>
        <taxon>Hypocreomycetidae</taxon>
        <taxon>Hypocreales</taxon>
        <taxon>Ophiocordycipitaceae</taxon>
        <taxon>Tolypocladium</taxon>
    </lineage>
</organism>
<dbReference type="InterPro" id="IPR001227">
    <property type="entry name" value="Ac_transferase_dom_sf"/>
</dbReference>
<dbReference type="SUPFAM" id="SSF47336">
    <property type="entry name" value="ACP-like"/>
    <property type="match status" value="1"/>
</dbReference>
<dbReference type="InterPro" id="IPR014043">
    <property type="entry name" value="Acyl_transferase_dom"/>
</dbReference>
<dbReference type="InterPro" id="IPR014031">
    <property type="entry name" value="Ketoacyl_synth_C"/>
</dbReference>
<feature type="domain" description="Ketosynthase family 3 (KS3)" evidence="8">
    <location>
        <begin position="397"/>
        <end position="831"/>
    </location>
</feature>
<keyword evidence="11" id="KW-1185">Reference proteome</keyword>
<dbReference type="FunFam" id="3.40.366.10:FF:000017">
    <property type="entry name" value="Non-reducing polyketide synthase aptA"/>
    <property type="match status" value="1"/>
</dbReference>
<dbReference type="Pfam" id="PF16073">
    <property type="entry name" value="SAT"/>
    <property type="match status" value="1"/>
</dbReference>
<dbReference type="Pfam" id="PF00109">
    <property type="entry name" value="ketoacyl-synt"/>
    <property type="match status" value="1"/>
</dbReference>
<dbReference type="FunFam" id="3.40.366.10:FF:000002">
    <property type="entry name" value="Probable polyketide synthase 2"/>
    <property type="match status" value="1"/>
</dbReference>
<dbReference type="InterPro" id="IPR020806">
    <property type="entry name" value="PKS_PP-bd"/>
</dbReference>
<feature type="region of interest" description="Disordered" evidence="6">
    <location>
        <begin position="826"/>
        <end position="846"/>
    </location>
</feature>
<feature type="region of interest" description="C-terminal hotdog fold" evidence="5">
    <location>
        <begin position="1481"/>
        <end position="1628"/>
    </location>
</feature>
<accession>A0A0L0NAI2</accession>
<evidence type="ECO:0000259" key="7">
    <source>
        <dbReference type="PROSITE" id="PS50075"/>
    </source>
</evidence>
<dbReference type="InterPro" id="IPR049900">
    <property type="entry name" value="PKS_mFAS_DH"/>
</dbReference>
<evidence type="ECO:0000313" key="11">
    <source>
        <dbReference type="Proteomes" id="UP000036947"/>
    </source>
</evidence>
<dbReference type="GO" id="GO:0006633">
    <property type="term" value="P:fatty acid biosynthetic process"/>
    <property type="evidence" value="ECO:0007669"/>
    <property type="project" value="TreeGrafter"/>
</dbReference>
<evidence type="ECO:0000256" key="6">
    <source>
        <dbReference type="SAM" id="MobiDB-lite"/>
    </source>
</evidence>
<dbReference type="InterPro" id="IPR016035">
    <property type="entry name" value="Acyl_Trfase/lysoPLipase"/>
</dbReference>
<sequence length="1800" mass="196757">MGQASEGQGPPRLIYFSNEFPPHDLQTLLRRLHNHSKDRRHPHLARFLDEATTAVRDEVDRLPLELRRLVPRFESVQSLASDERLRRGVLSGSIDGALLCLVQIATFIGHCETNPGHIDFSDLGNNTVLAGLGLGLLVSTAVSVAPTLGALPLVGAEVIHIAFRLGVFVAQVSQNLEPLDEEGKFDSWAHVVDGVTPEDAQRELHDIYSRQQTPEASKIFVSAKSRSSTTVSGPPSRLKELFRTSALFRDHKSAALPVFGGLCHAEHVYTEEDAIQVVGSPALDAPLSPRVPVLATSTGAPFLAESTTQLFQQVILEIMTRQIVWDNVLDGAIKECMGFASRDVQVMAFGASLPANELKAALGGAVEEATIKLMDLLTWVTDTDSLLHERRPRTCHQSKIAIVGMACRMPSGATDTDKFWELLEQGLDVHRLIPEDRFDVTSHYDPERKNTNASHTPYGCFIDEPGLFDAPFFNMSPREAEQTDPMQRLALVTAYEALERAGFVAYRTASSDKTRVGTWYGQASDDYREVNTAQEISTYFIPGGCRAFGPGRINYFFKFSGPSYSCDTACSSSLATIQTACTALWNGEVDTVVAGGMNVLSNSDAFSGLSHGHFLTETPNACKTWDIDADGYCRGDGVASIVMKRLEDAEADNDNILGVILGAGTNHSAEAVSITHPHAGTQSFLYRKVLDQAGVDAFDVSYIEAHGTGTQAGDFQELTSITDVFAPLAKRRTAKQPLTIGAVKANVGHGEAVAGVTALLKVLLMFEREMIPPHVGIKTQLSPKLPRHLDKRNIHIPFEAAPWARTPERKRIALVNSFSAAGGNTSLLLEEGPDRSTTDVDPRPTHTVTLSAKSKSSLRGNIERLITYLERNPAVSLADLAYTTTARRHHYNHRLAFHAPDVSQVREQLVSSLERVDSRRPIPNGFLPSVAFTFTGQGASNKSSNLQLYHHSHVFRSQIATLDALAQRLGFPSFIPSIDGSHDKDYDHGAVITHVALTCVEIALAKYWESLGVKPDVVIGHSLGEFAALCVAGVISASDAIYLVGKRALLLQQRCEAGTHVMLAVRASMDQIKGAVGDLSYEIACINHPEATVLSGTRQEMDAVKAVLKEKGYHCTALDIAYAFHSAQTDPILDDFEQVANSSVVFREPKIPVISPSLAKAICDDKTVDGTYLRRATRETCDFLAALSKALSMSIVDKDTLWIEIGPHPVNVGFVKATLAPSCTAVPSLRRGEDNWTTLAESLGTLHSSGLEVSWSEFHRPFERNVRLLDLPTYSWTNKNYWIQYSGNWALTKGNTFYDDGNKLEPAPVSSLQTSLVQTIIEEDFSGTSGTVTMQSNLMLSDFLIAARGHSMNGCGVVTSSIHADIAYTLAEYMTKKLGTLFKCENLSISNLKVAKGLVVQGDTSKPQLIRVTASTSDVNNGMDLAWYNVLHDGTPESEHFATASVFCGSADEYLKSWAPMAHLVQSRIDVLENMARQGIANRFSRKMAYTLFASSLVDYADKYRGMQSVVMHEFEAFANVKLTTEKSGVWTVPPHFIDSVAHLAGFVMNVSDAHDTTKYFCVTPGWQCMRLAQPLEAGAEYRSYVKMIPSQDDQSVFVGDVYVMRESSIVGMVGGIQFRRYPRILLDRFFSPPDSSAAKSFTATQEPQKAPLPKHIPRLPALSGSKQYPSDDTKSPKSSPTGSSKSSQRDLSMGSDYASDPERSETPTTEESSEKVAPATEDPDSTTVKAIALIASQTGIEIVDLTDDARFGDIGVDSLMSLVLAEKFRVDLSIAVNSSLFLEYPTLGALKRWLKEYYD</sequence>
<dbReference type="Pfam" id="PF00698">
    <property type="entry name" value="Acyl_transf_1"/>
    <property type="match status" value="1"/>
</dbReference>
<dbReference type="Pfam" id="PF22621">
    <property type="entry name" value="CurL-like_PKS_C"/>
    <property type="match status" value="1"/>
</dbReference>
<dbReference type="InterPro" id="IPR050091">
    <property type="entry name" value="PKS_NRPS_Biosynth_Enz"/>
</dbReference>
<keyword evidence="3" id="KW-0808">Transferase</keyword>
<dbReference type="Gene3D" id="3.10.129.110">
    <property type="entry name" value="Polyketide synthase dehydratase"/>
    <property type="match status" value="1"/>
</dbReference>
<dbReference type="InterPro" id="IPR009081">
    <property type="entry name" value="PP-bd_ACP"/>
</dbReference>
<feature type="region of interest" description="Disordered" evidence="6">
    <location>
        <begin position="1637"/>
        <end position="1725"/>
    </location>
</feature>